<dbReference type="AlphaFoldDB" id="A0A6H1ZV88"/>
<protein>
    <submittedName>
        <fullName evidence="1">Uncharacterized protein</fullName>
    </submittedName>
</protein>
<gene>
    <name evidence="1" type="ORF">TM448A01987_0008</name>
</gene>
<accession>A0A6H1ZV88</accession>
<organism evidence="1">
    <name type="scientific">viral metagenome</name>
    <dbReference type="NCBI Taxonomy" id="1070528"/>
    <lineage>
        <taxon>unclassified sequences</taxon>
        <taxon>metagenomes</taxon>
        <taxon>organismal metagenomes</taxon>
    </lineage>
</organism>
<dbReference type="EMBL" id="MT144238">
    <property type="protein sequence ID" value="QJA51120.1"/>
    <property type="molecule type" value="Genomic_DNA"/>
</dbReference>
<proteinExistence type="predicted"/>
<reference evidence="1" key="1">
    <citation type="submission" date="2020-03" db="EMBL/GenBank/DDBJ databases">
        <title>The deep terrestrial virosphere.</title>
        <authorList>
            <person name="Holmfeldt K."/>
            <person name="Nilsson E."/>
            <person name="Simone D."/>
            <person name="Lopez-Fernandez M."/>
            <person name="Wu X."/>
            <person name="de Brujin I."/>
            <person name="Lundin D."/>
            <person name="Andersson A."/>
            <person name="Bertilsson S."/>
            <person name="Dopson M."/>
        </authorList>
    </citation>
    <scope>NUCLEOTIDE SEQUENCE</scope>
    <source>
        <strain evidence="1">TM448A01987</strain>
    </source>
</reference>
<name>A0A6H1ZV88_9ZZZZ</name>
<sequence length="107" mass="11761">MIEINGKKYPLWSQFAEQKEKWVGGVLEDFGDSMDQRIFGSEAHARTEITDITLEPNGPGSAMFFVTGNNFSCGFDCGVGGITSGEKGWVTFSGYGGHTWRIKEKSV</sequence>
<evidence type="ECO:0000313" key="1">
    <source>
        <dbReference type="EMBL" id="QJA51120.1"/>
    </source>
</evidence>